<evidence type="ECO:0000256" key="1">
    <source>
        <dbReference type="ARBA" id="ARBA00005836"/>
    </source>
</evidence>
<dbReference type="eggNOG" id="arCOG00321">
    <property type="taxonomic scope" value="Archaea"/>
</dbReference>
<dbReference type="GO" id="GO:0008237">
    <property type="term" value="F:metallopeptidase activity"/>
    <property type="evidence" value="ECO:0007669"/>
    <property type="project" value="UniProtKB-KW"/>
</dbReference>
<dbReference type="Pfam" id="PF01523">
    <property type="entry name" value="PmbA_TldD_1st"/>
    <property type="match status" value="1"/>
</dbReference>
<proteinExistence type="inferred from homology"/>
<dbReference type="InterPro" id="IPR051463">
    <property type="entry name" value="Peptidase_U62_metallo"/>
</dbReference>
<name>F2KP96_ARCVS</name>
<dbReference type="PIRSF" id="PIRSF004919">
    <property type="entry name" value="TldD"/>
    <property type="match status" value="1"/>
</dbReference>
<evidence type="ECO:0000259" key="7">
    <source>
        <dbReference type="Pfam" id="PF19290"/>
    </source>
</evidence>
<dbReference type="SUPFAM" id="SSF111283">
    <property type="entry name" value="Putative modulator of DNA gyrase, PmbA/TldD"/>
    <property type="match status" value="1"/>
</dbReference>
<evidence type="ECO:0000313" key="9">
    <source>
        <dbReference type="Proteomes" id="UP000008136"/>
    </source>
</evidence>
<dbReference type="Pfam" id="PF19289">
    <property type="entry name" value="PmbA_TldD_3rd"/>
    <property type="match status" value="1"/>
</dbReference>
<reference evidence="8 9" key="1">
    <citation type="submission" date="2011-03" db="EMBL/GenBank/DDBJ databases">
        <title>The complete genome of Archaeoglobus veneficus SNP6.</title>
        <authorList>
            <consortium name="US DOE Joint Genome Institute (JGI-PGF)"/>
            <person name="Lucas S."/>
            <person name="Copeland A."/>
            <person name="Lapidus A."/>
            <person name="Bruce D."/>
            <person name="Goodwin L."/>
            <person name="Pitluck S."/>
            <person name="Kyrpides N."/>
            <person name="Mavromatis K."/>
            <person name="Pagani I."/>
            <person name="Ivanova N."/>
            <person name="Mikhailova N."/>
            <person name="Lu M."/>
            <person name="Detter J.C."/>
            <person name="Tapia R."/>
            <person name="Han C."/>
            <person name="Land M."/>
            <person name="Hauser L."/>
            <person name="Markowitz V."/>
            <person name="Cheng J.-F."/>
            <person name="Hugenholtz P."/>
            <person name="Woyke T."/>
            <person name="Wu D."/>
            <person name="Spring S."/>
            <person name="Brambilla E."/>
            <person name="Klenk H.-P."/>
            <person name="Eisen J.A."/>
        </authorList>
    </citation>
    <scope>NUCLEOTIDE SEQUENCE [LARGE SCALE GENOMIC DNA]</scope>
    <source>
        <strain>SNP6</strain>
    </source>
</reference>
<keyword evidence="9" id="KW-1185">Reference proteome</keyword>
<dbReference type="HOGENOM" id="CLU_026425_1_2_2"/>
<evidence type="ECO:0000313" key="8">
    <source>
        <dbReference type="EMBL" id="AEA47500.1"/>
    </source>
</evidence>
<dbReference type="InterPro" id="IPR036059">
    <property type="entry name" value="TldD/PmbA_sf"/>
</dbReference>
<dbReference type="InterPro" id="IPR035068">
    <property type="entry name" value="TldD/PmbA_N"/>
</dbReference>
<feature type="domain" description="Metalloprotease TldD/E central" evidence="7">
    <location>
        <begin position="94"/>
        <end position="198"/>
    </location>
</feature>
<dbReference type="InterPro" id="IPR002510">
    <property type="entry name" value="Metalloprtase-TldD/E_N"/>
</dbReference>
<dbReference type="GO" id="GO:0005829">
    <property type="term" value="C:cytosol"/>
    <property type="evidence" value="ECO:0007669"/>
    <property type="project" value="TreeGrafter"/>
</dbReference>
<dbReference type="Gene3D" id="3.30.2290.10">
    <property type="entry name" value="PmbA/TldD superfamily"/>
    <property type="match status" value="1"/>
</dbReference>
<dbReference type="PANTHER" id="PTHR30624">
    <property type="entry name" value="UNCHARACTERIZED PROTEIN TLDD AND PMBA"/>
    <property type="match status" value="1"/>
</dbReference>
<evidence type="ECO:0000256" key="2">
    <source>
        <dbReference type="ARBA" id="ARBA00022670"/>
    </source>
</evidence>
<evidence type="ECO:0000259" key="6">
    <source>
        <dbReference type="Pfam" id="PF19289"/>
    </source>
</evidence>
<evidence type="ECO:0000256" key="3">
    <source>
        <dbReference type="ARBA" id="ARBA00022801"/>
    </source>
</evidence>
<dbReference type="GO" id="GO:0006508">
    <property type="term" value="P:proteolysis"/>
    <property type="evidence" value="ECO:0007669"/>
    <property type="project" value="UniProtKB-KW"/>
</dbReference>
<organism evidence="8 9">
    <name type="scientific">Archaeoglobus veneficus (strain DSM 11195 / SNP6)</name>
    <dbReference type="NCBI Taxonomy" id="693661"/>
    <lineage>
        <taxon>Archaea</taxon>
        <taxon>Methanobacteriati</taxon>
        <taxon>Methanobacteriota</taxon>
        <taxon>Archaeoglobi</taxon>
        <taxon>Archaeoglobales</taxon>
        <taxon>Archaeoglobaceae</taxon>
        <taxon>Archaeoglobus</taxon>
    </lineage>
</organism>
<feature type="domain" description="Metalloprotease TldD/E C-terminal" evidence="6">
    <location>
        <begin position="205"/>
        <end position="427"/>
    </location>
</feature>
<dbReference type="STRING" id="693661.Arcve_1498"/>
<keyword evidence="2" id="KW-0645">Protease</keyword>
<dbReference type="PANTHER" id="PTHR30624:SF0">
    <property type="entry name" value="METALLOPROTEASE SLR0863"/>
    <property type="match status" value="1"/>
</dbReference>
<dbReference type="InterPro" id="IPR045569">
    <property type="entry name" value="Metalloprtase-TldD/E_C"/>
</dbReference>
<dbReference type="InterPro" id="IPR045570">
    <property type="entry name" value="Metalloprtase-TldD/E_cen_dom"/>
</dbReference>
<protein>
    <submittedName>
        <fullName evidence="8">Peptidase U62 modulator of DNA gyrase</fullName>
    </submittedName>
</protein>
<dbReference type="Proteomes" id="UP000008136">
    <property type="component" value="Chromosome"/>
</dbReference>
<dbReference type="InterPro" id="IPR025502">
    <property type="entry name" value="TldD"/>
</dbReference>
<dbReference type="AlphaFoldDB" id="F2KP96"/>
<sequence>MGLMDVVEFYDVRKVESTSLVLNLENGKVEKPKFERSSNKGFRVLKNGFWGIFSGNVSDEEGIERAAKNATGKGDAGIVDAGEGGKFVMKVKKNPADISIEEKVELIKEIEKEVRADYIVSTKIIYIENLRKFSYVDSSGVEVYYEVPRTGIVIQAVAKDDVMQFYSKRLMKPAGYEIFDDRVFCIATEVRERLAELLKAKLPPSGEMNVVMDSDLGGVFIHEAFGHAVEADHVLQGATILAGRVGEKVACEDVNIYDDPTINEFGFYPFDDEGVRAERKVIVENGVLKSFLHSRETAAKLGGMPGNARAQGVAEPIVRMSNTFMADGELSFEELLEEAKNGIFLAGSRGGETNPATGYFQFNAQYGYLIRNGELAEPVRDVSLSGNTLSILRDIKLGKGLRFDPGFCGKAGQLVPVADGTPPSLVRAKVGGVA</sequence>
<accession>F2KP96</accession>
<comment type="similarity">
    <text evidence="1">Belongs to the peptidase U62 family.</text>
</comment>
<dbReference type="EMBL" id="CP002588">
    <property type="protein sequence ID" value="AEA47500.1"/>
    <property type="molecule type" value="Genomic_DNA"/>
</dbReference>
<dbReference type="Pfam" id="PF19290">
    <property type="entry name" value="PmbA_TldD_2nd"/>
    <property type="match status" value="1"/>
</dbReference>
<gene>
    <name evidence="8" type="ordered locus">Arcve_1498</name>
</gene>
<feature type="domain" description="Metalloprotease TldD/E N-terminal" evidence="5">
    <location>
        <begin position="10"/>
        <end position="70"/>
    </location>
</feature>
<evidence type="ECO:0000256" key="4">
    <source>
        <dbReference type="ARBA" id="ARBA00023049"/>
    </source>
</evidence>
<keyword evidence="3" id="KW-0378">Hydrolase</keyword>
<evidence type="ECO:0000259" key="5">
    <source>
        <dbReference type="Pfam" id="PF01523"/>
    </source>
</evidence>
<keyword evidence="4" id="KW-0482">Metalloprotease</keyword>
<dbReference type="KEGG" id="ave:Arcve_1498"/>